<dbReference type="Proteomes" id="UP000325255">
    <property type="component" value="Unassembled WGS sequence"/>
</dbReference>
<dbReference type="AlphaFoldDB" id="A0A5M6IV78"/>
<dbReference type="InterPro" id="IPR017030">
    <property type="entry name" value="Vir_effector_SfrC"/>
</dbReference>
<protein>
    <recommendedName>
        <fullName evidence="4">Virulence factor</fullName>
    </recommendedName>
</protein>
<dbReference type="PIRSF" id="PIRSF034586">
    <property type="entry name" value="Vir_effector_SfrC"/>
    <property type="match status" value="1"/>
</dbReference>
<feature type="region of interest" description="Disordered" evidence="1">
    <location>
        <begin position="650"/>
        <end position="681"/>
    </location>
</feature>
<keyword evidence="3" id="KW-1185">Reference proteome</keyword>
<dbReference type="RefSeq" id="WP_150040790.1">
    <property type="nucleotide sequence ID" value="NZ_OW485601.1"/>
</dbReference>
<evidence type="ECO:0000313" key="2">
    <source>
        <dbReference type="EMBL" id="KAA5612182.1"/>
    </source>
</evidence>
<name>A0A5M6IV78_9PROT</name>
<evidence type="ECO:0000256" key="1">
    <source>
        <dbReference type="SAM" id="MobiDB-lite"/>
    </source>
</evidence>
<evidence type="ECO:0000313" key="3">
    <source>
        <dbReference type="Proteomes" id="UP000325255"/>
    </source>
</evidence>
<proteinExistence type="predicted"/>
<dbReference type="EMBL" id="VWPK01000014">
    <property type="protein sequence ID" value="KAA5612182.1"/>
    <property type="molecule type" value="Genomic_DNA"/>
</dbReference>
<dbReference type="OrthoDB" id="1060501at2"/>
<accession>A0A5M6IV78</accession>
<organism evidence="2 3">
    <name type="scientific">Rhodovastum atsumiense</name>
    <dbReference type="NCBI Taxonomy" id="504468"/>
    <lineage>
        <taxon>Bacteria</taxon>
        <taxon>Pseudomonadati</taxon>
        <taxon>Pseudomonadota</taxon>
        <taxon>Alphaproteobacteria</taxon>
        <taxon>Acetobacterales</taxon>
        <taxon>Acetobacteraceae</taxon>
        <taxon>Rhodovastum</taxon>
    </lineage>
</organism>
<gene>
    <name evidence="2" type="ORF">F1189_10995</name>
</gene>
<reference evidence="2 3" key="1">
    <citation type="submission" date="2019-09" db="EMBL/GenBank/DDBJ databases">
        <title>Genome sequence of Rhodovastum atsumiense, a diverse member of the Acetobacteraceae family of non-sulfur purple photosynthetic bacteria.</title>
        <authorList>
            <person name="Meyer T."/>
            <person name="Kyndt J."/>
        </authorList>
    </citation>
    <scope>NUCLEOTIDE SEQUENCE [LARGE SCALE GENOMIC DNA]</scope>
    <source>
        <strain evidence="2 3">DSM 21279</strain>
    </source>
</reference>
<comment type="caution">
    <text evidence="2">The sequence shown here is derived from an EMBL/GenBank/DDBJ whole genome shotgun (WGS) entry which is preliminary data.</text>
</comment>
<dbReference type="Pfam" id="PF10139">
    <property type="entry name" value="Virul_Fac"/>
    <property type="match status" value="1"/>
</dbReference>
<evidence type="ECO:0008006" key="4">
    <source>
        <dbReference type="Google" id="ProtNLM"/>
    </source>
</evidence>
<sequence>MSDPAIDRLAGQCGNAEQAAQQALAWLRDYPERVAAQRPVLEKDFRLQAVTARKLRAAAARPVAVGVYGLSQAGKSYLISTLARPPGQELKALLDQPRGFLADINPESEKEATGLVTRFTMRREAAPAGFPARLRLLSETDLVKILANSWYCDALDATKTELPAAEIEKLLTACEAEARGARAHGELAQEDIWDLQSYVELEFRRFPTAAAFAGPFWDRMAAMLPVLPLARRVELYELLWHRFAPFTGVLRRLGGRLQDLRFDREVWAPIKALVPKTDSVLRVDTLDHLADADGPRLDIQAQNGARCTLTRAELTALVAELQISMAELPWPIFESTDLLDFPGARERTGKDHAAEINARSTMLGEFFLRGKVAYLFERYAAERELNALLLCIKESNNPYDATIRQSIRQWIHRTHGERPEDRARVETALFVVLTRVDMHFNRTPGRADDAPSGDLWEARIKASMLQPLQEAKGWLDEWHPGTPFRNTLLARNPGKSQSLSVLEDGKEVGFQSGIPEKIERWGREFAAHADVRRYMDNPERAWAEVFRPNDAGMSYLVERLTPVCRPELKLRQVSNQLAMLREGMRRRLAEWHVSDDLDAEVAKRRAALRPALEVVEANGANGRFGLLLTMFHLEAAEALQILLGSEDEAERTGVTAEERPKPISLRGRLPGGAAAQAPDTPSPRMQALARVLAAGWIGKLRRFAAEAELRGHFGFEAAQADALVAEIIATAVRCRLPERLAQMLQRTSGGQHFVQSAERRAVRACQIVNEQLNFVGLRIEGMLAAERPVIGEDPAHPGARLLAFTPPAPPGPGFEIGPQPVPFGPMFCLGWVDSLADAVERNVRDREGGGMVDRAENDALGAVLALLQESA</sequence>